<evidence type="ECO:0000313" key="2">
    <source>
        <dbReference type="Proteomes" id="UP000178880"/>
    </source>
</evidence>
<dbReference type="STRING" id="1798650.A2945_00060"/>
<dbReference type="EMBL" id="MHLA01000022">
    <property type="protein sequence ID" value="OGY99082.1"/>
    <property type="molecule type" value="Genomic_DNA"/>
</dbReference>
<gene>
    <name evidence="1" type="ORF">A2945_00060</name>
</gene>
<dbReference type="Proteomes" id="UP000178880">
    <property type="component" value="Unassembled WGS sequence"/>
</dbReference>
<name>A0A1G2CCG7_9BACT</name>
<protein>
    <recommendedName>
        <fullName evidence="3">SpoVT-AbrB domain-containing protein</fullName>
    </recommendedName>
</protein>
<organism evidence="1 2">
    <name type="scientific">Candidatus Liptonbacteria bacterium RIFCSPLOWO2_01_FULL_52_25</name>
    <dbReference type="NCBI Taxonomy" id="1798650"/>
    <lineage>
        <taxon>Bacteria</taxon>
        <taxon>Candidatus Liptoniibacteriota</taxon>
    </lineage>
</organism>
<dbReference type="AlphaFoldDB" id="A0A1G2CCG7"/>
<sequence length="84" mass="9776">MRVGKTITIPDNLTQEEELVVIPRRDYEQLVSDSSKEIIKRDPKIDRELALALDDVKKGRVYGPFSSVDEFMASLRSNRRRKKK</sequence>
<accession>A0A1G2CCG7</accession>
<reference evidence="1 2" key="1">
    <citation type="journal article" date="2016" name="Nat. Commun.">
        <title>Thousands of microbial genomes shed light on interconnected biogeochemical processes in an aquifer system.</title>
        <authorList>
            <person name="Anantharaman K."/>
            <person name="Brown C.T."/>
            <person name="Hug L.A."/>
            <person name="Sharon I."/>
            <person name="Castelle C.J."/>
            <person name="Probst A.J."/>
            <person name="Thomas B.C."/>
            <person name="Singh A."/>
            <person name="Wilkins M.J."/>
            <person name="Karaoz U."/>
            <person name="Brodie E.L."/>
            <person name="Williams K.H."/>
            <person name="Hubbard S.S."/>
            <person name="Banfield J.F."/>
        </authorList>
    </citation>
    <scope>NUCLEOTIDE SEQUENCE [LARGE SCALE GENOMIC DNA]</scope>
</reference>
<evidence type="ECO:0008006" key="3">
    <source>
        <dbReference type="Google" id="ProtNLM"/>
    </source>
</evidence>
<evidence type="ECO:0000313" key="1">
    <source>
        <dbReference type="EMBL" id="OGY99082.1"/>
    </source>
</evidence>
<proteinExistence type="predicted"/>
<comment type="caution">
    <text evidence="1">The sequence shown here is derived from an EMBL/GenBank/DDBJ whole genome shotgun (WGS) entry which is preliminary data.</text>
</comment>